<evidence type="ECO:0000313" key="3">
    <source>
        <dbReference type="Proteomes" id="UP000436088"/>
    </source>
</evidence>
<gene>
    <name evidence="2" type="ORF">F3Y22_tig00004013pilonHSYRG00035</name>
</gene>
<dbReference type="PANTHER" id="PTHR36373">
    <property type="entry name" value="EXPRESSED PROTEIN"/>
    <property type="match status" value="1"/>
</dbReference>
<evidence type="ECO:0000313" key="2">
    <source>
        <dbReference type="EMBL" id="KAE8728993.1"/>
    </source>
</evidence>
<keyword evidence="3" id="KW-1185">Reference proteome</keyword>
<feature type="compositionally biased region" description="Polar residues" evidence="1">
    <location>
        <begin position="170"/>
        <end position="186"/>
    </location>
</feature>
<dbReference type="AlphaFoldDB" id="A0A6A3CIK9"/>
<protein>
    <submittedName>
        <fullName evidence="2">Uncharacterized protein</fullName>
    </submittedName>
</protein>
<dbReference type="PANTHER" id="PTHR36373:SF1">
    <property type="entry name" value="EXPRESSED PROTEIN"/>
    <property type="match status" value="1"/>
</dbReference>
<name>A0A6A3CIK9_HIBSY</name>
<evidence type="ECO:0000256" key="1">
    <source>
        <dbReference type="SAM" id="MobiDB-lite"/>
    </source>
</evidence>
<proteinExistence type="predicted"/>
<organism evidence="2 3">
    <name type="scientific">Hibiscus syriacus</name>
    <name type="common">Rose of Sharon</name>
    <dbReference type="NCBI Taxonomy" id="106335"/>
    <lineage>
        <taxon>Eukaryota</taxon>
        <taxon>Viridiplantae</taxon>
        <taxon>Streptophyta</taxon>
        <taxon>Embryophyta</taxon>
        <taxon>Tracheophyta</taxon>
        <taxon>Spermatophyta</taxon>
        <taxon>Magnoliopsida</taxon>
        <taxon>eudicotyledons</taxon>
        <taxon>Gunneridae</taxon>
        <taxon>Pentapetalae</taxon>
        <taxon>rosids</taxon>
        <taxon>malvids</taxon>
        <taxon>Malvales</taxon>
        <taxon>Malvaceae</taxon>
        <taxon>Malvoideae</taxon>
        <taxon>Hibiscus</taxon>
    </lineage>
</organism>
<dbReference type="Proteomes" id="UP000436088">
    <property type="component" value="Unassembled WGS sequence"/>
</dbReference>
<sequence>MQLSTSVREFFRRCLQMGCSGGLNVTLQIGSGYPHWSEEVTFSAFVALAIAASWGAACRPSRAFTGAGSIAEQGVAKIDWNRIDSRFVEDYVYEHINAPKWVHFLAIDHPSIVDDDDDVDDVWFCTPGFSSGLGLGLSSFQGSTKSKLPISGTESRIQSSVFSKVDDNENQNPNLSTSPPNQQANSLKAAIKSSSERKKPTVIDDISQPRVKLATRARERETEEKKIQGEEAVVEKERKPLLEKPVVMQNGIDIAKERERIKESRTHESEAEDIAPPLSLNLENVKNKDKELLQIRVNPPSPQCFSAPIKTTTPSKAPISKVTEMGFLQEVKQNKDTKTDKPRSRASTASAITNVDVTDGSQARALDVFWFLEPCTLSE</sequence>
<feature type="region of interest" description="Disordered" evidence="1">
    <location>
        <begin position="162"/>
        <end position="204"/>
    </location>
</feature>
<comment type="caution">
    <text evidence="2">The sequence shown here is derived from an EMBL/GenBank/DDBJ whole genome shotgun (WGS) entry which is preliminary data.</text>
</comment>
<dbReference type="EMBL" id="VEPZ02000241">
    <property type="protein sequence ID" value="KAE8728993.1"/>
    <property type="molecule type" value="Genomic_DNA"/>
</dbReference>
<reference evidence="2" key="1">
    <citation type="submission" date="2019-09" db="EMBL/GenBank/DDBJ databases">
        <title>Draft genome information of white flower Hibiscus syriacus.</title>
        <authorList>
            <person name="Kim Y.-M."/>
        </authorList>
    </citation>
    <scope>NUCLEOTIDE SEQUENCE [LARGE SCALE GENOMIC DNA]</scope>
    <source>
        <strain evidence="2">YM2019G1</strain>
    </source>
</reference>
<accession>A0A6A3CIK9</accession>